<evidence type="ECO:0000256" key="1">
    <source>
        <dbReference type="SAM" id="MobiDB-lite"/>
    </source>
</evidence>
<dbReference type="Proteomes" id="UP001642464">
    <property type="component" value="Unassembled WGS sequence"/>
</dbReference>
<name>A0ABP0LWP4_9DINO</name>
<keyword evidence="3" id="KW-1185">Reference proteome</keyword>
<feature type="region of interest" description="Disordered" evidence="1">
    <location>
        <begin position="1"/>
        <end position="23"/>
    </location>
</feature>
<feature type="region of interest" description="Disordered" evidence="1">
    <location>
        <begin position="477"/>
        <end position="544"/>
    </location>
</feature>
<comment type="caution">
    <text evidence="2">The sequence shown here is derived from an EMBL/GenBank/DDBJ whole genome shotgun (WGS) entry which is preliminary data.</text>
</comment>
<proteinExistence type="predicted"/>
<feature type="compositionally biased region" description="Basic and acidic residues" evidence="1">
    <location>
        <begin position="514"/>
        <end position="532"/>
    </location>
</feature>
<evidence type="ECO:0000313" key="2">
    <source>
        <dbReference type="EMBL" id="CAK9042832.1"/>
    </source>
</evidence>
<reference evidence="2 3" key="1">
    <citation type="submission" date="2024-02" db="EMBL/GenBank/DDBJ databases">
        <authorList>
            <person name="Chen Y."/>
            <person name="Shah S."/>
            <person name="Dougan E. K."/>
            <person name="Thang M."/>
            <person name="Chan C."/>
        </authorList>
    </citation>
    <scope>NUCLEOTIDE SEQUENCE [LARGE SCALE GENOMIC DNA]</scope>
</reference>
<accession>A0ABP0LWP4</accession>
<evidence type="ECO:0000313" key="3">
    <source>
        <dbReference type="Proteomes" id="UP001642464"/>
    </source>
</evidence>
<dbReference type="EMBL" id="CAXAMM010018160">
    <property type="protein sequence ID" value="CAK9042832.1"/>
    <property type="molecule type" value="Genomic_DNA"/>
</dbReference>
<protein>
    <submittedName>
        <fullName evidence="2">Uncharacterized protein</fullName>
    </submittedName>
</protein>
<sequence>MGCATSQEAEDAEDARSLVAAPPRPSMLEEQEWKFLPKPVKDDVQRMGLEVKGAQVERMDSLQQSRKSFRNLMYSVFVSQDLFYKELERRGYEMFPTALTKTFDPADFGAPEWPTSRQTHRAFKNEELGSLLIISEGLSDPFPLSNPDDYDAFPEDEDNTGFGFEVMAEFIGDAQAFAECTHSTWGFRAEAFLVDVATQQVAKHGAAFLSKLARADGAMLFEIPAFQLPESTPAELRTDAQTVAFVAFQLASEQIPTTVELNTGTVELIAIRFLSRDEFSAVQSSTLPELVKTFAEEGNHGFRTNLQDFARWVREPACPSARESGPSRGRPVQRQCATGGTAEPAALDAVLQAGTARSCRLARAQPKLQRERAPTSSLTLTGRLGERASERELWTRKSKQEVVRSRGRRAWDCIPRLLSGPWLLSRKLWTSRMGACVSASNAPATRNVQDIPRSTIARKLSAEKEVGDAIQAAVSRQGAVRRDSGQKTLKKKKKAGLSATLSKTLPRNRARTKSGGEHTRTRQDSGEKRDKQPPTALANMGSSDRSLFEGANLANAADKLAKHEQELPFRVERGAFLSRP</sequence>
<organism evidence="2 3">
    <name type="scientific">Durusdinium trenchii</name>
    <dbReference type="NCBI Taxonomy" id="1381693"/>
    <lineage>
        <taxon>Eukaryota</taxon>
        <taxon>Sar</taxon>
        <taxon>Alveolata</taxon>
        <taxon>Dinophyceae</taxon>
        <taxon>Suessiales</taxon>
        <taxon>Symbiodiniaceae</taxon>
        <taxon>Durusdinium</taxon>
    </lineage>
</organism>
<gene>
    <name evidence="2" type="ORF">SCF082_LOCUS24582</name>
</gene>